<accession>A0A1X7TIQ8</accession>
<dbReference type="InParanoid" id="A0A1X7TIQ8"/>
<feature type="transmembrane region" description="Helical" evidence="1">
    <location>
        <begin position="43"/>
        <end position="62"/>
    </location>
</feature>
<dbReference type="AlphaFoldDB" id="A0A1X7TIQ8"/>
<evidence type="ECO:0000256" key="1">
    <source>
        <dbReference type="SAM" id="Phobius"/>
    </source>
</evidence>
<sequence length="71" mass="8112">MYHHAIANIIQLNTSIQLKSNLDLPAYKNELMSSYCNGTSGRINLMIFIGITIATAAQQWWIDRKLHYKAC</sequence>
<dbReference type="EnsemblMetazoa" id="Aqu2.1.14652_001">
    <property type="protein sequence ID" value="Aqu2.1.14652_001"/>
    <property type="gene ID" value="Aqu2.1.14652"/>
</dbReference>
<organism evidence="2">
    <name type="scientific">Amphimedon queenslandica</name>
    <name type="common">Sponge</name>
    <dbReference type="NCBI Taxonomy" id="400682"/>
    <lineage>
        <taxon>Eukaryota</taxon>
        <taxon>Metazoa</taxon>
        <taxon>Porifera</taxon>
        <taxon>Demospongiae</taxon>
        <taxon>Heteroscleromorpha</taxon>
        <taxon>Haplosclerida</taxon>
        <taxon>Niphatidae</taxon>
        <taxon>Amphimedon</taxon>
    </lineage>
</organism>
<name>A0A1X7TIQ8_AMPQE</name>
<keyword evidence="1" id="KW-1133">Transmembrane helix</keyword>
<protein>
    <submittedName>
        <fullName evidence="2">Uncharacterized protein</fullName>
    </submittedName>
</protein>
<proteinExistence type="predicted"/>
<evidence type="ECO:0000313" key="2">
    <source>
        <dbReference type="EnsemblMetazoa" id="Aqu2.1.14652_001"/>
    </source>
</evidence>
<keyword evidence="1" id="KW-0472">Membrane</keyword>
<reference evidence="2" key="1">
    <citation type="submission" date="2017-05" db="UniProtKB">
        <authorList>
            <consortium name="EnsemblMetazoa"/>
        </authorList>
    </citation>
    <scope>IDENTIFICATION</scope>
</reference>
<keyword evidence="1" id="KW-0812">Transmembrane</keyword>